<name>A0A917FAN2_9PROT</name>
<keyword evidence="2 6" id="KW-0645">Protease</keyword>
<evidence type="ECO:0000256" key="2">
    <source>
        <dbReference type="ARBA" id="ARBA00022670"/>
    </source>
</evidence>
<dbReference type="InterPro" id="IPR023828">
    <property type="entry name" value="Peptidase_S8_Ser-AS"/>
</dbReference>
<dbReference type="PANTHER" id="PTHR43806">
    <property type="entry name" value="PEPTIDASE S8"/>
    <property type="match status" value="1"/>
</dbReference>
<evidence type="ECO:0000256" key="5">
    <source>
        <dbReference type="PIRSR" id="PIRSR615500-1"/>
    </source>
</evidence>
<dbReference type="PROSITE" id="PS00138">
    <property type="entry name" value="SUBTILASE_SER"/>
    <property type="match status" value="1"/>
</dbReference>
<keyword evidence="11" id="KW-1185">Reference proteome</keyword>
<feature type="region of interest" description="Disordered" evidence="8">
    <location>
        <begin position="487"/>
        <end position="510"/>
    </location>
</feature>
<evidence type="ECO:0000313" key="10">
    <source>
        <dbReference type="EMBL" id="GGF60096.1"/>
    </source>
</evidence>
<sequence length="531" mass="58098">MRTLRKYTGFLAKIHSFALIFSFFFIGATPQISKSFAQPVRERTKVLKAPLAPVALEGEFLVQFRSDKSLNAIKKGNNPKWISKLGEDVKIDTRLSSFNIAHIQVSNPAGDGNWENLANILSSDPDVYAVEPNYVVYANTANPASPNDPHINKMWFLDKIKAFEAWSQPSSTTEDIIVAVVDTGVKFTHEDLKGHIWINKKEIPDNKIDDDNNGFVDDIFGWNFYEGNNWPGPIVYPAPTITPDYQCHEGQSGVYTNLHGTHVAGTIAAMGNNAKGIKGIADKVKIMPLKSLGGGCGRGHTLGSLGAIVYAYENGARIINLSLGSFGHSFIAKKVYEDLAAKGVLFVIAAGNETVDNDGEPRSYPASYPVDGILSVAATTPTDDLAEFSNWGRKNVDIAAPGVDIFSTIVLPNEEKKTLSDSYNFESGTSMATPIVSGAAALLLAHQPTLTNLQIKETLMNSVDPIPGLANKVVSGGRLNLQKALMKQTSRQPSRATKPAQEKQKTRSVENHIDGIRIFDRRTQREERIKW</sequence>
<feature type="domain" description="Peptidase S8/S53" evidence="9">
    <location>
        <begin position="175"/>
        <end position="463"/>
    </location>
</feature>
<evidence type="ECO:0000256" key="8">
    <source>
        <dbReference type="SAM" id="MobiDB-lite"/>
    </source>
</evidence>
<dbReference type="PROSITE" id="PS00136">
    <property type="entry name" value="SUBTILASE_ASP"/>
    <property type="match status" value="1"/>
</dbReference>
<accession>A0A917FAN2</accession>
<feature type="active site" description="Charge relay system" evidence="5 6">
    <location>
        <position position="430"/>
    </location>
</feature>
<evidence type="ECO:0000256" key="7">
    <source>
        <dbReference type="RuleBase" id="RU003355"/>
    </source>
</evidence>
<dbReference type="Proteomes" id="UP000632498">
    <property type="component" value="Unassembled WGS sequence"/>
</dbReference>
<dbReference type="PRINTS" id="PR00723">
    <property type="entry name" value="SUBTILISIN"/>
</dbReference>
<dbReference type="InterPro" id="IPR022398">
    <property type="entry name" value="Peptidase_S8_His-AS"/>
</dbReference>
<dbReference type="RefSeq" id="WP_188662850.1">
    <property type="nucleotide sequence ID" value="NZ_BMHV01000007.1"/>
</dbReference>
<proteinExistence type="inferred from homology"/>
<dbReference type="PANTHER" id="PTHR43806:SF11">
    <property type="entry name" value="CEREVISIN-RELATED"/>
    <property type="match status" value="1"/>
</dbReference>
<evidence type="ECO:0000256" key="3">
    <source>
        <dbReference type="ARBA" id="ARBA00022801"/>
    </source>
</evidence>
<dbReference type="InterPro" id="IPR015500">
    <property type="entry name" value="Peptidase_S8_subtilisin-rel"/>
</dbReference>
<comment type="similarity">
    <text evidence="1 6 7">Belongs to the peptidase S8 family.</text>
</comment>
<evidence type="ECO:0000256" key="1">
    <source>
        <dbReference type="ARBA" id="ARBA00011073"/>
    </source>
</evidence>
<dbReference type="InterPro" id="IPR050131">
    <property type="entry name" value="Peptidase_S8_subtilisin-like"/>
</dbReference>
<dbReference type="InterPro" id="IPR036852">
    <property type="entry name" value="Peptidase_S8/S53_dom_sf"/>
</dbReference>
<evidence type="ECO:0000313" key="11">
    <source>
        <dbReference type="Proteomes" id="UP000632498"/>
    </source>
</evidence>
<reference evidence="10" key="2">
    <citation type="submission" date="2020-09" db="EMBL/GenBank/DDBJ databases">
        <authorList>
            <person name="Sun Q."/>
            <person name="Zhou Y."/>
        </authorList>
    </citation>
    <scope>NUCLEOTIDE SEQUENCE</scope>
    <source>
        <strain evidence="10">CGMCC 1.15254</strain>
    </source>
</reference>
<comment type="caution">
    <text evidence="10">The sequence shown here is derived from an EMBL/GenBank/DDBJ whole genome shotgun (WGS) entry which is preliminary data.</text>
</comment>
<feature type="active site" description="Charge relay system" evidence="5 6">
    <location>
        <position position="182"/>
    </location>
</feature>
<dbReference type="PROSITE" id="PS51892">
    <property type="entry name" value="SUBTILASE"/>
    <property type="match status" value="1"/>
</dbReference>
<dbReference type="InterPro" id="IPR000209">
    <property type="entry name" value="Peptidase_S8/S53_dom"/>
</dbReference>
<dbReference type="Gene3D" id="3.40.50.200">
    <property type="entry name" value="Peptidase S8/S53 domain"/>
    <property type="match status" value="1"/>
</dbReference>
<dbReference type="SUPFAM" id="SSF52743">
    <property type="entry name" value="Subtilisin-like"/>
    <property type="match status" value="1"/>
</dbReference>
<keyword evidence="4 6" id="KW-0720">Serine protease</keyword>
<dbReference type="GO" id="GO:0006508">
    <property type="term" value="P:proteolysis"/>
    <property type="evidence" value="ECO:0007669"/>
    <property type="project" value="UniProtKB-KW"/>
</dbReference>
<dbReference type="CDD" id="cd07473">
    <property type="entry name" value="Peptidases_S8_Subtilisin_like"/>
    <property type="match status" value="1"/>
</dbReference>
<protein>
    <recommendedName>
        <fullName evidence="9">Peptidase S8/S53 domain-containing protein</fullName>
    </recommendedName>
</protein>
<dbReference type="EMBL" id="BMHV01000007">
    <property type="protein sequence ID" value="GGF60096.1"/>
    <property type="molecule type" value="Genomic_DNA"/>
</dbReference>
<dbReference type="AlphaFoldDB" id="A0A917FAN2"/>
<evidence type="ECO:0000256" key="4">
    <source>
        <dbReference type="ARBA" id="ARBA00022825"/>
    </source>
</evidence>
<evidence type="ECO:0000259" key="9">
    <source>
        <dbReference type="Pfam" id="PF00082"/>
    </source>
</evidence>
<dbReference type="PROSITE" id="PS00137">
    <property type="entry name" value="SUBTILASE_HIS"/>
    <property type="match status" value="1"/>
</dbReference>
<feature type="active site" description="Charge relay system" evidence="5 6">
    <location>
        <position position="259"/>
    </location>
</feature>
<reference evidence="10" key="1">
    <citation type="journal article" date="2014" name="Int. J. Syst. Evol. Microbiol.">
        <title>Complete genome sequence of Corynebacterium casei LMG S-19264T (=DSM 44701T), isolated from a smear-ripened cheese.</title>
        <authorList>
            <consortium name="US DOE Joint Genome Institute (JGI-PGF)"/>
            <person name="Walter F."/>
            <person name="Albersmeier A."/>
            <person name="Kalinowski J."/>
            <person name="Ruckert C."/>
        </authorList>
    </citation>
    <scope>NUCLEOTIDE SEQUENCE</scope>
    <source>
        <strain evidence="10">CGMCC 1.15254</strain>
    </source>
</reference>
<evidence type="ECO:0000256" key="6">
    <source>
        <dbReference type="PROSITE-ProRule" id="PRU01240"/>
    </source>
</evidence>
<dbReference type="Pfam" id="PF00082">
    <property type="entry name" value="Peptidase_S8"/>
    <property type="match status" value="1"/>
</dbReference>
<organism evidence="10 11">
    <name type="scientific">Terasakiella brassicae</name>
    <dbReference type="NCBI Taxonomy" id="1634917"/>
    <lineage>
        <taxon>Bacteria</taxon>
        <taxon>Pseudomonadati</taxon>
        <taxon>Pseudomonadota</taxon>
        <taxon>Alphaproteobacteria</taxon>
        <taxon>Rhodospirillales</taxon>
        <taxon>Terasakiellaceae</taxon>
        <taxon>Terasakiella</taxon>
    </lineage>
</organism>
<feature type="compositionally biased region" description="Basic and acidic residues" evidence="8">
    <location>
        <begin position="500"/>
        <end position="510"/>
    </location>
</feature>
<dbReference type="GO" id="GO:0004252">
    <property type="term" value="F:serine-type endopeptidase activity"/>
    <property type="evidence" value="ECO:0007669"/>
    <property type="project" value="UniProtKB-UniRule"/>
</dbReference>
<keyword evidence="3 6" id="KW-0378">Hydrolase</keyword>
<dbReference type="InterPro" id="IPR023827">
    <property type="entry name" value="Peptidase_S8_Asp-AS"/>
</dbReference>
<gene>
    <name evidence="10" type="ORF">GCM10011332_12270</name>
</gene>
<dbReference type="InterPro" id="IPR034204">
    <property type="entry name" value="PfSUB1-like_cat_dom"/>
</dbReference>